<sequence length="208" mass="23725">MATCNDIETQLQHCLLNTGLPTLNVDIDDPNPVAFIPHTKRTVCYIVCGLLINDQNEVLMMQEAKESCRGKWYLPAGRLETNETLKEGAKREVLEETGLEFEPQTLLSVETQCGTWYRFTFTGKVTGGKLKTLKEQDAESLQAKWYSVESIKEELPLRLKDILYLIELGQRYHNLDDKGRPPPCMPLITPHQKCLLRLFIVALCSEKN</sequence>
<dbReference type="PANTHER" id="PTHR22769">
    <property type="entry name" value="MUTT/NUDIX HYDROLASE"/>
    <property type="match status" value="1"/>
</dbReference>
<name>A0A1S3HXS0_LINAN</name>
<dbReference type="InParanoid" id="A0A1S3HXS0"/>
<dbReference type="GO" id="GO:0044715">
    <property type="term" value="F:8-oxo-dGDP phosphatase activity"/>
    <property type="evidence" value="ECO:0007669"/>
    <property type="project" value="TreeGrafter"/>
</dbReference>
<proteinExistence type="inferred from homology"/>
<dbReference type="RefSeq" id="XP_013390808.1">
    <property type="nucleotide sequence ID" value="XM_013535354.1"/>
</dbReference>
<accession>A0A1S3HXS0</accession>
<keyword evidence="10" id="KW-1185">Reference proteome</keyword>
<evidence type="ECO:0000256" key="1">
    <source>
        <dbReference type="ARBA" id="ARBA00001936"/>
    </source>
</evidence>
<dbReference type="InterPro" id="IPR000086">
    <property type="entry name" value="NUDIX_hydrolase_dom"/>
</dbReference>
<protein>
    <submittedName>
        <fullName evidence="11">8-oxo-dGDP phosphatase NUDT18</fullName>
    </submittedName>
</protein>
<dbReference type="GO" id="GO:0044716">
    <property type="term" value="F:8-oxo-GDP phosphatase activity"/>
    <property type="evidence" value="ECO:0007669"/>
    <property type="project" value="TreeGrafter"/>
</dbReference>
<evidence type="ECO:0000256" key="5">
    <source>
        <dbReference type="ARBA" id="ARBA00022801"/>
    </source>
</evidence>
<dbReference type="CDD" id="cd04671">
    <property type="entry name" value="NUDIX_8DGDPP_Nudt18"/>
    <property type="match status" value="1"/>
</dbReference>
<dbReference type="KEGG" id="lak:106159149"/>
<keyword evidence="5 8" id="KW-0378">Hydrolase</keyword>
<evidence type="ECO:0000256" key="4">
    <source>
        <dbReference type="ARBA" id="ARBA00022723"/>
    </source>
</evidence>
<dbReference type="InterPro" id="IPR042970">
    <property type="entry name" value="NUDT18_NUDIX"/>
</dbReference>
<dbReference type="InterPro" id="IPR020084">
    <property type="entry name" value="NUDIX_hydrolase_CS"/>
</dbReference>
<dbReference type="InterPro" id="IPR015797">
    <property type="entry name" value="NUDIX_hydrolase-like_dom_sf"/>
</dbReference>
<dbReference type="Proteomes" id="UP000085678">
    <property type="component" value="Unplaced"/>
</dbReference>
<dbReference type="PROSITE" id="PS00893">
    <property type="entry name" value="NUDIX_BOX"/>
    <property type="match status" value="1"/>
</dbReference>
<dbReference type="FunCoup" id="A0A1S3HXS0">
    <property type="interactions" value="875"/>
</dbReference>
<evidence type="ECO:0000256" key="6">
    <source>
        <dbReference type="ARBA" id="ARBA00022842"/>
    </source>
</evidence>
<evidence type="ECO:0000313" key="11">
    <source>
        <dbReference type="RefSeq" id="XP_013390808.1"/>
    </source>
</evidence>
<evidence type="ECO:0000256" key="7">
    <source>
        <dbReference type="ARBA" id="ARBA00023211"/>
    </source>
</evidence>
<feature type="domain" description="Nudix hydrolase" evidence="9">
    <location>
        <begin position="37"/>
        <end position="170"/>
    </location>
</feature>
<dbReference type="PRINTS" id="PR00502">
    <property type="entry name" value="NUDIXFAMILY"/>
</dbReference>
<evidence type="ECO:0000256" key="8">
    <source>
        <dbReference type="RuleBase" id="RU003476"/>
    </source>
</evidence>
<dbReference type="Gene3D" id="3.90.79.10">
    <property type="entry name" value="Nucleoside Triphosphate Pyrophosphohydrolase"/>
    <property type="match status" value="1"/>
</dbReference>
<comment type="cofactor">
    <cofactor evidence="2">
        <name>Mg(2+)</name>
        <dbReference type="ChEBI" id="CHEBI:18420"/>
    </cofactor>
</comment>
<keyword evidence="4" id="KW-0479">Metal-binding</keyword>
<comment type="similarity">
    <text evidence="3 8">Belongs to the Nudix hydrolase family.</text>
</comment>
<evidence type="ECO:0000259" key="9">
    <source>
        <dbReference type="PROSITE" id="PS51462"/>
    </source>
</evidence>
<organism evidence="10 11">
    <name type="scientific">Lingula anatina</name>
    <name type="common">Brachiopod</name>
    <name type="synonym">Lingula unguis</name>
    <dbReference type="NCBI Taxonomy" id="7574"/>
    <lineage>
        <taxon>Eukaryota</taxon>
        <taxon>Metazoa</taxon>
        <taxon>Spiralia</taxon>
        <taxon>Lophotrochozoa</taxon>
        <taxon>Brachiopoda</taxon>
        <taxon>Linguliformea</taxon>
        <taxon>Lingulata</taxon>
        <taxon>Lingulida</taxon>
        <taxon>Linguloidea</taxon>
        <taxon>Lingulidae</taxon>
        <taxon>Lingula</taxon>
    </lineage>
</organism>
<dbReference type="PROSITE" id="PS51462">
    <property type="entry name" value="NUDIX"/>
    <property type="match status" value="1"/>
</dbReference>
<dbReference type="GeneID" id="106159149"/>
<dbReference type="Pfam" id="PF00293">
    <property type="entry name" value="NUDIX"/>
    <property type="match status" value="1"/>
</dbReference>
<comment type="cofactor">
    <cofactor evidence="1">
        <name>Mn(2+)</name>
        <dbReference type="ChEBI" id="CHEBI:29035"/>
    </cofactor>
</comment>
<gene>
    <name evidence="11" type="primary">LOC106159149</name>
</gene>
<dbReference type="InterPro" id="IPR020476">
    <property type="entry name" value="Nudix_hydrolase"/>
</dbReference>
<dbReference type="SUPFAM" id="SSF55811">
    <property type="entry name" value="Nudix"/>
    <property type="match status" value="1"/>
</dbReference>
<reference evidence="11" key="1">
    <citation type="submission" date="2025-08" db="UniProtKB">
        <authorList>
            <consortium name="RefSeq"/>
        </authorList>
    </citation>
    <scope>IDENTIFICATION</scope>
    <source>
        <tissue evidence="11">Gonads</tissue>
    </source>
</reference>
<dbReference type="AlphaFoldDB" id="A0A1S3HXS0"/>
<dbReference type="STRING" id="7574.A0A1S3HXS0"/>
<dbReference type="OrthoDB" id="10005910at2759"/>
<dbReference type="PANTHER" id="PTHR22769:SF56">
    <property type="entry name" value="8-OXO-DGDP PHOSPHATASE NUDT18"/>
    <property type="match status" value="1"/>
</dbReference>
<dbReference type="GO" id="GO:0046872">
    <property type="term" value="F:metal ion binding"/>
    <property type="evidence" value="ECO:0007669"/>
    <property type="project" value="UniProtKB-KW"/>
</dbReference>
<evidence type="ECO:0000313" key="10">
    <source>
        <dbReference type="Proteomes" id="UP000085678"/>
    </source>
</evidence>
<keyword evidence="6" id="KW-0460">Magnesium</keyword>
<evidence type="ECO:0000256" key="3">
    <source>
        <dbReference type="ARBA" id="ARBA00005582"/>
    </source>
</evidence>
<evidence type="ECO:0000256" key="2">
    <source>
        <dbReference type="ARBA" id="ARBA00001946"/>
    </source>
</evidence>
<keyword evidence="7" id="KW-0464">Manganese</keyword>